<dbReference type="InterPro" id="IPR029442">
    <property type="entry name" value="GyrI-like"/>
</dbReference>
<dbReference type="PANTHER" id="PTHR47504:SF5">
    <property type="entry name" value="RIGHT ORIGIN-BINDING PROTEIN"/>
    <property type="match status" value="1"/>
</dbReference>
<dbReference type="InterPro" id="IPR011256">
    <property type="entry name" value="Reg_factor_effector_dom_sf"/>
</dbReference>
<dbReference type="Pfam" id="PF06445">
    <property type="entry name" value="GyrI-like"/>
    <property type="match status" value="1"/>
</dbReference>
<dbReference type="InterPro" id="IPR009057">
    <property type="entry name" value="Homeodomain-like_sf"/>
</dbReference>
<feature type="domain" description="HTH araC/xylS-type" evidence="4">
    <location>
        <begin position="8"/>
        <end position="106"/>
    </location>
</feature>
<evidence type="ECO:0000313" key="6">
    <source>
        <dbReference type="Proteomes" id="UP000250369"/>
    </source>
</evidence>
<dbReference type="OrthoDB" id="9801123at2"/>
<dbReference type="GO" id="GO:0043565">
    <property type="term" value="F:sequence-specific DNA binding"/>
    <property type="evidence" value="ECO:0007669"/>
    <property type="project" value="InterPro"/>
</dbReference>
<dbReference type="SMART" id="SM00871">
    <property type="entry name" value="AraC_E_bind"/>
    <property type="match status" value="2"/>
</dbReference>
<accession>A0A329M899</accession>
<dbReference type="Pfam" id="PF12833">
    <property type="entry name" value="HTH_18"/>
    <property type="match status" value="1"/>
</dbReference>
<keyword evidence="6" id="KW-1185">Reference proteome</keyword>
<reference evidence="5 6" key="1">
    <citation type="journal article" date="2009" name="Int. J. Syst. Evol. Microbiol.">
        <title>Paenibacillus contaminans sp. nov., isolated from a contaminated laboratory plate.</title>
        <authorList>
            <person name="Chou J.H."/>
            <person name="Lee J.H."/>
            <person name="Lin M.C."/>
            <person name="Chang P.S."/>
            <person name="Arun A.B."/>
            <person name="Young C.C."/>
            <person name="Chen W.M."/>
        </authorList>
    </citation>
    <scope>NUCLEOTIDE SEQUENCE [LARGE SCALE GENOMIC DNA]</scope>
    <source>
        <strain evidence="5 6">CKOBP-6</strain>
    </source>
</reference>
<dbReference type="AlphaFoldDB" id="A0A329M899"/>
<evidence type="ECO:0000259" key="4">
    <source>
        <dbReference type="PROSITE" id="PS01124"/>
    </source>
</evidence>
<dbReference type="Gene3D" id="3.20.80.10">
    <property type="entry name" value="Regulatory factor, effector binding domain"/>
    <property type="match status" value="2"/>
</dbReference>
<dbReference type="Proteomes" id="UP000250369">
    <property type="component" value="Unassembled WGS sequence"/>
</dbReference>
<dbReference type="Gene3D" id="1.10.10.60">
    <property type="entry name" value="Homeodomain-like"/>
    <property type="match status" value="2"/>
</dbReference>
<dbReference type="InterPro" id="IPR018060">
    <property type="entry name" value="HTH_AraC"/>
</dbReference>
<dbReference type="PROSITE" id="PS01124">
    <property type="entry name" value="HTH_ARAC_FAMILY_2"/>
    <property type="match status" value="1"/>
</dbReference>
<name>A0A329M899_9BACL</name>
<proteinExistence type="predicted"/>
<dbReference type="SMART" id="SM00342">
    <property type="entry name" value="HTH_ARAC"/>
    <property type="match status" value="1"/>
</dbReference>
<keyword evidence="2" id="KW-0238">DNA-binding</keyword>
<evidence type="ECO:0000256" key="3">
    <source>
        <dbReference type="ARBA" id="ARBA00023163"/>
    </source>
</evidence>
<dbReference type="GO" id="GO:0003700">
    <property type="term" value="F:DNA-binding transcription factor activity"/>
    <property type="evidence" value="ECO:0007669"/>
    <property type="project" value="InterPro"/>
</dbReference>
<dbReference type="EMBL" id="QMFB01000021">
    <property type="protein sequence ID" value="RAV16389.1"/>
    <property type="molecule type" value="Genomic_DNA"/>
</dbReference>
<evidence type="ECO:0000313" key="5">
    <source>
        <dbReference type="EMBL" id="RAV16389.1"/>
    </source>
</evidence>
<evidence type="ECO:0000256" key="1">
    <source>
        <dbReference type="ARBA" id="ARBA00023015"/>
    </source>
</evidence>
<comment type="caution">
    <text evidence="5">The sequence shown here is derived from an EMBL/GenBank/DDBJ whole genome shotgun (WGS) entry which is preliminary data.</text>
</comment>
<gene>
    <name evidence="5" type="ORF">DQG23_28645</name>
</gene>
<evidence type="ECO:0000256" key="2">
    <source>
        <dbReference type="ARBA" id="ARBA00023125"/>
    </source>
</evidence>
<dbReference type="PANTHER" id="PTHR47504">
    <property type="entry name" value="RIGHT ORIGIN-BINDING PROTEIN"/>
    <property type="match status" value="1"/>
</dbReference>
<dbReference type="RefSeq" id="WP_113034468.1">
    <property type="nucleotide sequence ID" value="NZ_QMFB01000021.1"/>
</dbReference>
<dbReference type="SUPFAM" id="SSF55136">
    <property type="entry name" value="Probable bacterial effector-binding domain"/>
    <property type="match status" value="1"/>
</dbReference>
<sequence length="460" mass="51899">MHTAAIVQRAIDYIEEHLDEPLELEQIAEAAAMSVPNLYRMFYAVTGHPIKEYIRKRRTSEAACLLRHTGLPAIEIGFRCGFDTYQTFTKSFKRTTGLTPGLYRRAGLIYSFERIDTNEYESYLEEREVSERYPDVKVIRLDPRIGIGCLHAAEHEEGLEAAAVSRFRALLAASENLPGRMRIFGWNVGPDRESEKPYGYQMAAVCEIESDSERLPAHPDLRPIELPGGLYAVSRTPAGSGAAIVASWNRLLSEWLPRSTFELGEHGYFLEEYQPFGSHIARMKLYLPVKRGQEPATIGIGERPPVTVISFRAEGADCVTQADKASVDWLTRHDFAGDGRLRIFMSCSFPQSESESSFYNVYLSLPENFIPSEEDSFRVTRLEAGLYASLTTKAYGSMTGVLERIYRWLGTSSEYAEDEERFWYVSYMPAGSGKETDRAAADWERSVTVECCVPVISKNT</sequence>
<dbReference type="InterPro" id="IPR010499">
    <property type="entry name" value="AraC_E-bd"/>
</dbReference>
<dbReference type="InterPro" id="IPR050959">
    <property type="entry name" value="MarA-like"/>
</dbReference>
<organism evidence="5 6">
    <name type="scientific">Paenibacillus contaminans</name>
    <dbReference type="NCBI Taxonomy" id="450362"/>
    <lineage>
        <taxon>Bacteria</taxon>
        <taxon>Bacillati</taxon>
        <taxon>Bacillota</taxon>
        <taxon>Bacilli</taxon>
        <taxon>Bacillales</taxon>
        <taxon>Paenibacillaceae</taxon>
        <taxon>Paenibacillus</taxon>
    </lineage>
</organism>
<dbReference type="SUPFAM" id="SSF46689">
    <property type="entry name" value="Homeodomain-like"/>
    <property type="match status" value="2"/>
</dbReference>
<keyword evidence="1" id="KW-0805">Transcription regulation</keyword>
<protein>
    <submittedName>
        <fullName evidence="5">AraC family transcriptional regulator</fullName>
    </submittedName>
</protein>
<keyword evidence="3" id="KW-0804">Transcription</keyword>